<feature type="region of interest" description="Disordered" evidence="4">
    <location>
        <begin position="778"/>
        <end position="814"/>
    </location>
</feature>
<dbReference type="SUPFAM" id="SSF81822">
    <property type="entry name" value="RuBisCo LSMT C-terminal, substrate-binding domain"/>
    <property type="match status" value="1"/>
</dbReference>
<dbReference type="PANTHER" id="PTHR13271:SF103">
    <property type="entry name" value="N-METHYLTRANSFERASE DOMAIN AND SET DOMAIN CONTAINING PROTEIN-RELATED"/>
    <property type="match status" value="1"/>
</dbReference>
<feature type="domain" description="Rubisco LSMT substrate-binding" evidence="5">
    <location>
        <begin position="605"/>
        <end position="724"/>
    </location>
</feature>
<dbReference type="Pfam" id="PF09273">
    <property type="entry name" value="Rubis-subs-bind"/>
    <property type="match status" value="1"/>
</dbReference>
<accession>A0A058Z5F9</accession>
<dbReference type="InterPro" id="IPR015353">
    <property type="entry name" value="Rubisco_LSMT_subst-bd"/>
</dbReference>
<evidence type="ECO:0000256" key="4">
    <source>
        <dbReference type="SAM" id="MobiDB-lite"/>
    </source>
</evidence>
<dbReference type="Gene3D" id="3.90.1420.10">
    <property type="entry name" value="Rubisco LSMT, substrate-binding domain"/>
    <property type="match status" value="1"/>
</dbReference>
<evidence type="ECO:0000256" key="3">
    <source>
        <dbReference type="ARBA" id="ARBA00022691"/>
    </source>
</evidence>
<organism evidence="6">
    <name type="scientific">Fonticula alba</name>
    <name type="common">Slime mold</name>
    <dbReference type="NCBI Taxonomy" id="691883"/>
    <lineage>
        <taxon>Eukaryota</taxon>
        <taxon>Rotosphaerida</taxon>
        <taxon>Fonticulaceae</taxon>
        <taxon>Fonticula</taxon>
    </lineage>
</organism>
<dbReference type="OrthoDB" id="42889at2759"/>
<feature type="compositionally biased region" description="Basic and acidic residues" evidence="4">
    <location>
        <begin position="784"/>
        <end position="814"/>
    </location>
</feature>
<evidence type="ECO:0000259" key="5">
    <source>
        <dbReference type="Pfam" id="PF09273"/>
    </source>
</evidence>
<evidence type="ECO:0000313" key="7">
    <source>
        <dbReference type="Proteomes" id="UP000030693"/>
    </source>
</evidence>
<gene>
    <name evidence="6" type="ORF">H696_03894</name>
</gene>
<dbReference type="AlphaFoldDB" id="A0A058Z5F9"/>
<keyword evidence="2" id="KW-0808">Transferase</keyword>
<name>A0A058Z5F9_FONAL</name>
<dbReference type="InterPro" id="IPR046341">
    <property type="entry name" value="SET_dom_sf"/>
</dbReference>
<evidence type="ECO:0000256" key="2">
    <source>
        <dbReference type="ARBA" id="ARBA00022679"/>
    </source>
</evidence>
<dbReference type="PANTHER" id="PTHR13271">
    <property type="entry name" value="UNCHARACTERIZED PUTATIVE METHYLTRANSFERASE"/>
    <property type="match status" value="1"/>
</dbReference>
<sequence length="814" mass="86891">MELVLPPISPADPLGSIWARTLLISGTGDSDDPSGSFVARLQQLGQKLGVPLEAPIRLATEDPMPDNLVTLARFLSLWEFEEYFIEDWTPASGPISPRNELFALTSLQAYLQWCRVQLGADGGLTPAADTLLTMAMDRVMALLAMQRPDAGPGLAAGQPATQPTLRQIAQTLGVTGGTAPGQAPLAENLAHAAVDAEGHLMGLRTDPTGAGLAPGVEAILVPRSAMMTVAAGRETPGIGRVLCEVEGLDEVTQLVLLVLHETFVRGADSRWHAYLDALPRHIPSLIACGFVADCPNTPAGQAAKATAMQYRTRLDAELAETSVLLEAQQVRSELERVHGLLFPALSDYYTEELPAAACTLDRFIWARAVIDSRAMTMRLGSEEQAIPPGGAGQSALDVGITFGTLGMCASILHSPEALAQPEVTCLVPGADLANHALRSHISRRWFDPVRQAVVFYSHFPVAPGDELTYYYSPVSNRTGLLQFGFVLDGPASSSAPAPLSRANPYDVVGVVLGAPDHDGLADLRIRQLLRRPYCGGIDHCVRLGLGPWIQDAFCQDAHLGVEGPGAAARLFGSLTGIEHLADLVNAEANLPRPSAAECPIVDVLRAPVSPRLLNAMRVLLADRPQLNQLMRLGSTFGSVDPTAAPTRATCAEDDSRALGAEHELFILCSLEDILLDLLQAYPTTLAADLDMLAGLTGGAMSLAGPEAGALHLALRYRIGEKRALASALAWTRHNVALLRATLAAILGDSPAVAMAGTRREKHLLNRHARGTAALARPGRQINRRLAEEREQQDDHQSANRPAGREDPRADRARQ</sequence>
<dbReference type="RefSeq" id="XP_009496030.1">
    <property type="nucleotide sequence ID" value="XM_009497755.1"/>
</dbReference>
<dbReference type="InterPro" id="IPR050600">
    <property type="entry name" value="SETD3_SETD6_MTase"/>
</dbReference>
<dbReference type="GeneID" id="20528619"/>
<protein>
    <recommendedName>
        <fullName evidence="5">Rubisco LSMT substrate-binding domain-containing protein</fullName>
    </recommendedName>
</protein>
<dbReference type="Proteomes" id="UP000030693">
    <property type="component" value="Unassembled WGS sequence"/>
</dbReference>
<dbReference type="CDD" id="cd10527">
    <property type="entry name" value="SET_LSMT"/>
    <property type="match status" value="1"/>
</dbReference>
<reference evidence="6" key="1">
    <citation type="submission" date="2013-04" db="EMBL/GenBank/DDBJ databases">
        <title>The Genome Sequence of Fonticula alba ATCC 38817.</title>
        <authorList>
            <consortium name="The Broad Institute Genomics Platform"/>
            <person name="Russ C."/>
            <person name="Cuomo C."/>
            <person name="Burger G."/>
            <person name="Gray M.W."/>
            <person name="Holland P.W.H."/>
            <person name="King N."/>
            <person name="Lang F.B.F."/>
            <person name="Roger A.J."/>
            <person name="Ruiz-Trillo I."/>
            <person name="Brown M."/>
            <person name="Walker B."/>
            <person name="Young S."/>
            <person name="Zeng Q."/>
            <person name="Gargeya S."/>
            <person name="Fitzgerald M."/>
            <person name="Haas B."/>
            <person name="Abouelleil A."/>
            <person name="Allen A.W."/>
            <person name="Alvarado L."/>
            <person name="Arachchi H.M."/>
            <person name="Berlin A.M."/>
            <person name="Chapman S.B."/>
            <person name="Gainer-Dewar J."/>
            <person name="Goldberg J."/>
            <person name="Griggs A."/>
            <person name="Gujja S."/>
            <person name="Hansen M."/>
            <person name="Howarth C."/>
            <person name="Imamovic A."/>
            <person name="Ireland A."/>
            <person name="Larimer J."/>
            <person name="McCowan C."/>
            <person name="Murphy C."/>
            <person name="Pearson M."/>
            <person name="Poon T.W."/>
            <person name="Priest M."/>
            <person name="Roberts A."/>
            <person name="Saif S."/>
            <person name="Shea T."/>
            <person name="Sisk P."/>
            <person name="Sykes S."/>
            <person name="Wortman J."/>
            <person name="Nusbaum C."/>
            <person name="Birren B."/>
        </authorList>
    </citation>
    <scope>NUCLEOTIDE SEQUENCE [LARGE SCALE GENOMIC DNA]</scope>
    <source>
        <strain evidence="6">ATCC 38817</strain>
    </source>
</reference>
<dbReference type="Gene3D" id="3.90.1410.10">
    <property type="entry name" value="set domain protein methyltransferase, domain 1"/>
    <property type="match status" value="1"/>
</dbReference>
<keyword evidence="1" id="KW-0489">Methyltransferase</keyword>
<dbReference type="SUPFAM" id="SSF82199">
    <property type="entry name" value="SET domain"/>
    <property type="match status" value="1"/>
</dbReference>
<keyword evidence="7" id="KW-1185">Reference proteome</keyword>
<evidence type="ECO:0000313" key="6">
    <source>
        <dbReference type="EMBL" id="KCV69465.1"/>
    </source>
</evidence>
<dbReference type="GO" id="GO:0032259">
    <property type="term" value="P:methylation"/>
    <property type="evidence" value="ECO:0007669"/>
    <property type="project" value="UniProtKB-KW"/>
</dbReference>
<dbReference type="EMBL" id="KB932206">
    <property type="protein sequence ID" value="KCV69465.1"/>
    <property type="molecule type" value="Genomic_DNA"/>
</dbReference>
<dbReference type="STRING" id="691883.A0A058Z5F9"/>
<proteinExistence type="predicted"/>
<dbReference type="InterPro" id="IPR036464">
    <property type="entry name" value="Rubisco_LSMT_subst-bd_sf"/>
</dbReference>
<evidence type="ECO:0000256" key="1">
    <source>
        <dbReference type="ARBA" id="ARBA00022603"/>
    </source>
</evidence>
<keyword evidence="3" id="KW-0949">S-adenosyl-L-methionine</keyword>
<dbReference type="GO" id="GO:0016279">
    <property type="term" value="F:protein-lysine N-methyltransferase activity"/>
    <property type="evidence" value="ECO:0007669"/>
    <property type="project" value="TreeGrafter"/>
</dbReference>